<dbReference type="Proteomes" id="UP000054144">
    <property type="component" value="Unassembled WGS sequence"/>
</dbReference>
<evidence type="ECO:0000313" key="2">
    <source>
        <dbReference type="Proteomes" id="UP000054144"/>
    </source>
</evidence>
<protein>
    <submittedName>
        <fullName evidence="1">Uncharacterized protein</fullName>
    </submittedName>
</protein>
<sequence>RFRLIPMFGWDTICCFANNASEMKKLAARDFEDLLQCSIPAFEGLLPEPHNKGLMVLLYRTAEWHGFTKLRLHTDMTLSYLNDLTKEFGHLMHQFCSMTCTEFEMVELPQELDAHNHREAQAIANGHQIKASGKHHTKNLNLFTYKYHAIGNYVSTI</sequence>
<keyword evidence="2" id="KW-1185">Reference proteome</keyword>
<dbReference type="OrthoDB" id="3269417at2759"/>
<reference evidence="1 2" key="1">
    <citation type="journal article" date="2015" name="Fungal Genet. Biol.">
        <title>Evolution of novel wood decay mechanisms in Agaricales revealed by the genome sequences of Fistulina hepatica and Cylindrobasidium torrendii.</title>
        <authorList>
            <person name="Floudas D."/>
            <person name="Held B.W."/>
            <person name="Riley R."/>
            <person name="Nagy L.G."/>
            <person name="Koehler G."/>
            <person name="Ransdell A.S."/>
            <person name="Younus H."/>
            <person name="Chow J."/>
            <person name="Chiniquy J."/>
            <person name="Lipzen A."/>
            <person name="Tritt A."/>
            <person name="Sun H."/>
            <person name="Haridas S."/>
            <person name="LaButti K."/>
            <person name="Ohm R.A."/>
            <person name="Kues U."/>
            <person name="Blanchette R.A."/>
            <person name="Grigoriev I.V."/>
            <person name="Minto R.E."/>
            <person name="Hibbett D.S."/>
        </authorList>
    </citation>
    <scope>NUCLEOTIDE SEQUENCE [LARGE SCALE GENOMIC DNA]</scope>
    <source>
        <strain evidence="1 2">ATCC 64428</strain>
    </source>
</reference>
<accession>A0A0D7AIL6</accession>
<proteinExistence type="predicted"/>
<gene>
    <name evidence="1" type="ORF">FISHEDRAFT_38882</name>
</gene>
<organism evidence="1 2">
    <name type="scientific">Fistulina hepatica ATCC 64428</name>
    <dbReference type="NCBI Taxonomy" id="1128425"/>
    <lineage>
        <taxon>Eukaryota</taxon>
        <taxon>Fungi</taxon>
        <taxon>Dikarya</taxon>
        <taxon>Basidiomycota</taxon>
        <taxon>Agaricomycotina</taxon>
        <taxon>Agaricomycetes</taxon>
        <taxon>Agaricomycetidae</taxon>
        <taxon>Agaricales</taxon>
        <taxon>Fistulinaceae</taxon>
        <taxon>Fistulina</taxon>
    </lineage>
</organism>
<dbReference type="AlphaFoldDB" id="A0A0D7AIL6"/>
<evidence type="ECO:0000313" key="1">
    <source>
        <dbReference type="EMBL" id="KIY50698.1"/>
    </source>
</evidence>
<dbReference type="EMBL" id="KN881675">
    <property type="protein sequence ID" value="KIY50698.1"/>
    <property type="molecule type" value="Genomic_DNA"/>
</dbReference>
<name>A0A0D7AIL6_9AGAR</name>
<feature type="non-terminal residue" evidence="1">
    <location>
        <position position="1"/>
    </location>
</feature>